<sequence length="94" mass="10492">MRNQILLKLSRGGNIDVLICFENWKLTRTISDSQILRTTSHNSPSKLVLALTGSRGRLSKMSQKLDQATSISVLPIWVAVIHPVKPVQDSILRT</sequence>
<accession>A0AAD6QED7</accession>
<organism evidence="1 2">
    <name type="scientific">Populus alba x Populus x berolinensis</name>
    <dbReference type="NCBI Taxonomy" id="444605"/>
    <lineage>
        <taxon>Eukaryota</taxon>
        <taxon>Viridiplantae</taxon>
        <taxon>Streptophyta</taxon>
        <taxon>Embryophyta</taxon>
        <taxon>Tracheophyta</taxon>
        <taxon>Spermatophyta</taxon>
        <taxon>Magnoliopsida</taxon>
        <taxon>eudicotyledons</taxon>
        <taxon>Gunneridae</taxon>
        <taxon>Pentapetalae</taxon>
        <taxon>rosids</taxon>
        <taxon>fabids</taxon>
        <taxon>Malpighiales</taxon>
        <taxon>Salicaceae</taxon>
        <taxon>Saliceae</taxon>
        <taxon>Populus</taxon>
    </lineage>
</organism>
<name>A0AAD6QED7_9ROSI</name>
<keyword evidence="2" id="KW-1185">Reference proteome</keyword>
<reference evidence="1" key="1">
    <citation type="journal article" date="2023" name="Mol. Ecol. Resour.">
        <title>Chromosome-level genome assembly of a triploid poplar Populus alba 'Berolinensis'.</title>
        <authorList>
            <person name="Chen S."/>
            <person name="Yu Y."/>
            <person name="Wang X."/>
            <person name="Wang S."/>
            <person name="Zhang T."/>
            <person name="Zhou Y."/>
            <person name="He R."/>
            <person name="Meng N."/>
            <person name="Wang Y."/>
            <person name="Liu W."/>
            <person name="Liu Z."/>
            <person name="Liu J."/>
            <person name="Guo Q."/>
            <person name="Huang H."/>
            <person name="Sederoff R.R."/>
            <person name="Wang G."/>
            <person name="Qu G."/>
            <person name="Chen S."/>
        </authorList>
    </citation>
    <scope>NUCLEOTIDE SEQUENCE</scope>
    <source>
        <strain evidence="1">SC-2020</strain>
    </source>
</reference>
<dbReference type="EMBL" id="JAQIZT010000008">
    <property type="protein sequence ID" value="KAJ6987905.1"/>
    <property type="molecule type" value="Genomic_DNA"/>
</dbReference>
<gene>
    <name evidence="1" type="ORF">NC653_020987</name>
</gene>
<protein>
    <submittedName>
        <fullName evidence="1">Uncharacterized protein</fullName>
    </submittedName>
</protein>
<proteinExistence type="predicted"/>
<evidence type="ECO:0000313" key="1">
    <source>
        <dbReference type="EMBL" id="KAJ6987905.1"/>
    </source>
</evidence>
<evidence type="ECO:0000313" key="2">
    <source>
        <dbReference type="Proteomes" id="UP001164929"/>
    </source>
</evidence>
<comment type="caution">
    <text evidence="1">The sequence shown here is derived from an EMBL/GenBank/DDBJ whole genome shotgun (WGS) entry which is preliminary data.</text>
</comment>
<dbReference type="AlphaFoldDB" id="A0AAD6QED7"/>
<dbReference type="Proteomes" id="UP001164929">
    <property type="component" value="Chromosome 8"/>
</dbReference>